<feature type="region of interest" description="Disordered" evidence="1">
    <location>
        <begin position="39"/>
        <end position="71"/>
    </location>
</feature>
<evidence type="ECO:0000256" key="1">
    <source>
        <dbReference type="SAM" id="MobiDB-lite"/>
    </source>
</evidence>
<dbReference type="InterPro" id="IPR021973">
    <property type="entry name" value="SprA-related"/>
</dbReference>
<accession>A0ABS5I7Y7</accession>
<sequence length="174" mass="17797">MSSIGSVIATPHGPARVVTVMPGSVDEAGQKISRVLTTPLSQAGTQAAGEKDLSQSERQNLKQLQSADRAVKAEERKHAAVAGAYGGAPQYQYVQGPDGKFYAVAGKVDVGVPANTSDEDAARAHKAIAAAATSVSTPSSADFSAAAQAHRKAVEAYAQAGSRDDHGGLYDFSG</sequence>
<gene>
    <name evidence="2" type="ORF">KEC16_02270</name>
</gene>
<name>A0ABS5I7Y7_9PROT</name>
<comment type="caution">
    <text evidence="2">The sequence shown here is derived from an EMBL/GenBank/DDBJ whole genome shotgun (WGS) entry which is preliminary data.</text>
</comment>
<dbReference type="Proteomes" id="UP000680714">
    <property type="component" value="Unassembled WGS sequence"/>
</dbReference>
<protein>
    <recommendedName>
        <fullName evidence="4">SprA family protein</fullName>
    </recommendedName>
</protein>
<evidence type="ECO:0008006" key="4">
    <source>
        <dbReference type="Google" id="ProtNLM"/>
    </source>
</evidence>
<reference evidence="2 3" key="1">
    <citation type="submission" date="2021-04" db="EMBL/GenBank/DDBJ databases">
        <title>Magnetospirillum sulfuroxidans sp. nov., a facultative chemolithoautotrophic sulfur-oxidizing alphaproteobacterium isolated from freshwater sediment and proposals for Paramagetospirillum gen. nov., and Magnetospirillaceae fam. nov.</title>
        <authorList>
            <person name="Koziaeva V."/>
            <person name="Geelhoed J.S."/>
            <person name="Sorokin D.Y."/>
            <person name="Grouzdev D.S."/>
        </authorList>
    </citation>
    <scope>NUCLEOTIDE SEQUENCE [LARGE SCALE GENOMIC DNA]</scope>
    <source>
        <strain evidence="2 3">J10</strain>
    </source>
</reference>
<dbReference type="EMBL" id="JAGTUF010000001">
    <property type="protein sequence ID" value="MBR9970536.1"/>
    <property type="molecule type" value="Genomic_DNA"/>
</dbReference>
<dbReference type="Pfam" id="PF12118">
    <property type="entry name" value="SprA-related"/>
    <property type="match status" value="1"/>
</dbReference>
<keyword evidence="3" id="KW-1185">Reference proteome</keyword>
<evidence type="ECO:0000313" key="3">
    <source>
        <dbReference type="Proteomes" id="UP000680714"/>
    </source>
</evidence>
<organism evidence="2 3">
    <name type="scientific">Magnetospirillum sulfuroxidans</name>
    <dbReference type="NCBI Taxonomy" id="611300"/>
    <lineage>
        <taxon>Bacteria</taxon>
        <taxon>Pseudomonadati</taxon>
        <taxon>Pseudomonadota</taxon>
        <taxon>Alphaproteobacteria</taxon>
        <taxon>Rhodospirillales</taxon>
        <taxon>Rhodospirillaceae</taxon>
        <taxon>Magnetospirillum</taxon>
    </lineage>
</organism>
<proteinExistence type="predicted"/>
<evidence type="ECO:0000313" key="2">
    <source>
        <dbReference type="EMBL" id="MBR9970536.1"/>
    </source>
</evidence>
<feature type="compositionally biased region" description="Polar residues" evidence="1">
    <location>
        <begin position="56"/>
        <end position="66"/>
    </location>
</feature>
<dbReference type="RefSeq" id="WP_211546026.1">
    <property type="nucleotide sequence ID" value="NZ_JAGTUF010000001.1"/>
</dbReference>